<accession>A0AC34Q5Q0</accession>
<dbReference type="Proteomes" id="UP000887576">
    <property type="component" value="Unplaced"/>
</dbReference>
<protein>
    <submittedName>
        <fullName evidence="2">UDENN domain-containing protein</fullName>
    </submittedName>
</protein>
<reference evidence="2" key="1">
    <citation type="submission" date="2022-11" db="UniProtKB">
        <authorList>
            <consortium name="WormBaseParasite"/>
        </authorList>
    </citation>
    <scope>IDENTIFICATION</scope>
</reference>
<sequence>MASRVRTNAPNVYDAFYIFKYQDSSINLIKKYPPDLDDSASIEAIKKFCFPKAENNWDASDPVANFTFTLTDGQGLFTFGHCRFSPSKAICTCILSAIPDLAFFKYTLNYLSIAGSEQVDRCLDYLYHTQIPEGEQVVKFADVGFSFILRDFHSCFCSFKDREVLTLFDSIQFSSHQIIFLYASMLKERRIIITASKLETLSNCAFGALKLMYPFHWQSIFIPILPSDLIDQLQAPMPYLIGVPKETLKTVDLSGYGEVVVLDIDERVFSSDNEDLLPNPIVKFLAKQLKKESVSSPDAIVRAFMKATVIIFGRYRSGLCKADSFQNTQITWDRHKFVSVQPPELKSFVQALVCEEGAQYFERFIDERLAALNSNKPLSEEFDTMLRDVDQYWNEALDASRNFKDTVHGAVMGVKNNTNAVFGTIKGTVQQALKKKPSFTPKLSRKKKEIPIPPYSFAPPVIGSPEKQPEAPSFPPPSSPEVDLLFFDNQPNDTSNTTEPSGSSIQSDALSAIFTDSNSSHEESRMPTSSTPGRFDPAYSAYLIHLQLSSTNPFNPTAQQNIPSRDNWEKFD</sequence>
<organism evidence="1 2">
    <name type="scientific">Panagrolaimus sp. JU765</name>
    <dbReference type="NCBI Taxonomy" id="591449"/>
    <lineage>
        <taxon>Eukaryota</taxon>
        <taxon>Metazoa</taxon>
        <taxon>Ecdysozoa</taxon>
        <taxon>Nematoda</taxon>
        <taxon>Chromadorea</taxon>
        <taxon>Rhabditida</taxon>
        <taxon>Tylenchina</taxon>
        <taxon>Panagrolaimomorpha</taxon>
        <taxon>Panagrolaimoidea</taxon>
        <taxon>Panagrolaimidae</taxon>
        <taxon>Panagrolaimus</taxon>
    </lineage>
</organism>
<evidence type="ECO:0000313" key="2">
    <source>
        <dbReference type="WBParaSite" id="JU765_v2.g13173.t1"/>
    </source>
</evidence>
<name>A0AC34Q5Q0_9BILA</name>
<proteinExistence type="predicted"/>
<dbReference type="WBParaSite" id="JU765_v2.g13173.t1">
    <property type="protein sequence ID" value="JU765_v2.g13173.t1"/>
    <property type="gene ID" value="JU765_v2.g13173"/>
</dbReference>
<evidence type="ECO:0000313" key="1">
    <source>
        <dbReference type="Proteomes" id="UP000887576"/>
    </source>
</evidence>